<name>A0A1V4SKB1_RUMHU</name>
<organism evidence="2 3">
    <name type="scientific">Ruminiclostridium hungatei</name>
    <name type="common">Clostridium hungatei</name>
    <dbReference type="NCBI Taxonomy" id="48256"/>
    <lineage>
        <taxon>Bacteria</taxon>
        <taxon>Bacillati</taxon>
        <taxon>Bacillota</taxon>
        <taxon>Clostridia</taxon>
        <taxon>Eubacteriales</taxon>
        <taxon>Oscillospiraceae</taxon>
        <taxon>Ruminiclostridium</taxon>
    </lineage>
</organism>
<evidence type="ECO:0000313" key="3">
    <source>
        <dbReference type="Proteomes" id="UP000191554"/>
    </source>
</evidence>
<feature type="domain" description="N-acetyltransferase" evidence="1">
    <location>
        <begin position="1"/>
        <end position="134"/>
    </location>
</feature>
<dbReference type="Proteomes" id="UP000191554">
    <property type="component" value="Unassembled WGS sequence"/>
</dbReference>
<dbReference type="OrthoDB" id="9775804at2"/>
<dbReference type="Gene3D" id="3.40.630.30">
    <property type="match status" value="1"/>
</dbReference>
<keyword evidence="3" id="KW-1185">Reference proteome</keyword>
<dbReference type="GO" id="GO:0016747">
    <property type="term" value="F:acyltransferase activity, transferring groups other than amino-acyl groups"/>
    <property type="evidence" value="ECO:0007669"/>
    <property type="project" value="InterPro"/>
</dbReference>
<proteinExistence type="predicted"/>
<dbReference type="InterPro" id="IPR016181">
    <property type="entry name" value="Acyl_CoA_acyltransferase"/>
</dbReference>
<evidence type="ECO:0000259" key="1">
    <source>
        <dbReference type="PROSITE" id="PS51186"/>
    </source>
</evidence>
<dbReference type="RefSeq" id="WP_080064614.1">
    <property type="nucleotide sequence ID" value="NZ_MZGX01000013.1"/>
</dbReference>
<dbReference type="SUPFAM" id="SSF55729">
    <property type="entry name" value="Acyl-CoA N-acyltransferases (Nat)"/>
    <property type="match status" value="1"/>
</dbReference>
<dbReference type="PANTHER" id="PTHR43233:SF1">
    <property type="entry name" value="FAMILY N-ACETYLTRANSFERASE, PUTATIVE (AFU_ORTHOLOGUE AFUA_6G03350)-RELATED"/>
    <property type="match status" value="1"/>
</dbReference>
<dbReference type="CDD" id="cd04301">
    <property type="entry name" value="NAT_SF"/>
    <property type="match status" value="1"/>
</dbReference>
<gene>
    <name evidence="2" type="ORF">CLHUN_21790</name>
</gene>
<accession>A0A1V4SKB1</accession>
<keyword evidence="2" id="KW-0808">Transferase</keyword>
<dbReference type="InterPro" id="IPR000182">
    <property type="entry name" value="GNAT_dom"/>
</dbReference>
<evidence type="ECO:0000313" key="2">
    <source>
        <dbReference type="EMBL" id="OPX43936.1"/>
    </source>
</evidence>
<dbReference type="EMBL" id="MZGX01000013">
    <property type="protein sequence ID" value="OPX43936.1"/>
    <property type="molecule type" value="Genomic_DNA"/>
</dbReference>
<comment type="caution">
    <text evidence="2">The sequence shown here is derived from an EMBL/GenBank/DDBJ whole genome shotgun (WGS) entry which is preliminary data.</text>
</comment>
<dbReference type="PROSITE" id="PS51186">
    <property type="entry name" value="GNAT"/>
    <property type="match status" value="1"/>
</dbReference>
<dbReference type="STRING" id="48256.CLHUN_21790"/>
<dbReference type="Pfam" id="PF13508">
    <property type="entry name" value="Acetyltransf_7"/>
    <property type="match status" value="1"/>
</dbReference>
<reference evidence="2 3" key="1">
    <citation type="submission" date="2017-03" db="EMBL/GenBank/DDBJ databases">
        <title>Genome sequence of Clostridium hungatei DSM 14427.</title>
        <authorList>
            <person name="Poehlein A."/>
            <person name="Daniel R."/>
        </authorList>
    </citation>
    <scope>NUCLEOTIDE SEQUENCE [LARGE SCALE GENOMIC DNA]</scope>
    <source>
        <strain evidence="2 3">DSM 14427</strain>
    </source>
</reference>
<sequence length="134" mass="15821">MEIRLYNKAEDEAELMEMIENEEGWTYSEAHMSERYRRALENSITYVAYENGVMCGYSRSLEDSGFYVYVCDLLVRPEYRGRDIGRKLMECIYADYPEQIVYVMSDVDEYYKKQGYQRAGSVFEVPDRSKAQDG</sequence>
<dbReference type="InterPro" id="IPR053144">
    <property type="entry name" value="Acetyltransferase_Butenolide"/>
</dbReference>
<protein>
    <submittedName>
        <fullName evidence="2">Putative acetyltransferase</fullName>
    </submittedName>
</protein>
<dbReference type="AlphaFoldDB" id="A0A1V4SKB1"/>
<dbReference type="PANTHER" id="PTHR43233">
    <property type="entry name" value="FAMILY N-ACETYLTRANSFERASE, PUTATIVE (AFU_ORTHOLOGUE AFUA_6G03350)-RELATED"/>
    <property type="match status" value="1"/>
</dbReference>